<name>A0A484IBL9_9ARCH</name>
<dbReference type="PANTHER" id="PTHR34776:SF1">
    <property type="entry name" value="F17F16.3 PROTEIN"/>
    <property type="match status" value="1"/>
</dbReference>
<accession>A0A484IBL9</accession>
<dbReference type="KEGG" id="nfn:NFRAN_2831"/>
<reference evidence="1 2" key="1">
    <citation type="submission" date="2019-02" db="EMBL/GenBank/DDBJ databases">
        <authorList>
            <person name="Lehtovirta-Morley E L."/>
        </authorList>
    </citation>
    <scope>NUCLEOTIDE SEQUENCE [LARGE SCALE GENOMIC DNA]</scope>
    <source>
        <strain evidence="1">NFRAN1</strain>
    </source>
</reference>
<dbReference type="OrthoDB" id="382460at2157"/>
<dbReference type="EMBL" id="LR216287">
    <property type="protein sequence ID" value="VFJ15154.1"/>
    <property type="molecule type" value="Genomic_DNA"/>
</dbReference>
<gene>
    <name evidence="1" type="ORF">NFRAN_2831</name>
</gene>
<protein>
    <submittedName>
        <fullName evidence="1">Uncharacterized protein</fullName>
    </submittedName>
</protein>
<evidence type="ECO:0000313" key="2">
    <source>
        <dbReference type="Proteomes" id="UP000294299"/>
    </source>
</evidence>
<dbReference type="Proteomes" id="UP000294299">
    <property type="component" value="Chromosome NFRAN"/>
</dbReference>
<keyword evidence="2" id="KW-1185">Reference proteome</keyword>
<organism evidence="1 2">
    <name type="scientific">Candidatus Nitrosocosmicus franklandianus</name>
    <dbReference type="NCBI Taxonomy" id="1798806"/>
    <lineage>
        <taxon>Archaea</taxon>
        <taxon>Nitrososphaerota</taxon>
        <taxon>Nitrososphaeria</taxon>
        <taxon>Nitrososphaerales</taxon>
        <taxon>Nitrososphaeraceae</taxon>
        <taxon>Candidatus Nitrosocosmicus</taxon>
    </lineage>
</organism>
<dbReference type="PANTHER" id="PTHR34776">
    <property type="entry name" value="F17F16.3 PROTEIN"/>
    <property type="match status" value="1"/>
</dbReference>
<dbReference type="RefSeq" id="WP_134485157.1">
    <property type="nucleotide sequence ID" value="NZ_LR216287.1"/>
</dbReference>
<evidence type="ECO:0000313" key="1">
    <source>
        <dbReference type="EMBL" id="VFJ15154.1"/>
    </source>
</evidence>
<dbReference type="AlphaFoldDB" id="A0A484IBL9"/>
<dbReference type="GeneID" id="39421961"/>
<sequence length="104" mass="11803">MTTTDVGDLQEELLISENYSTKTRGQDRIMPTAIPTGEGKYTISNQDNHTELANIKELSERLNPSQNKFQIHGEASYIISMKNPEINILSLLDSQIRNLNIQRN</sequence>
<proteinExistence type="predicted"/>